<dbReference type="AlphaFoldDB" id="A0A918CIR8"/>
<dbReference type="EMBL" id="BMSX01000011">
    <property type="protein sequence ID" value="GGR26167.1"/>
    <property type="molecule type" value="Genomic_DNA"/>
</dbReference>
<dbReference type="Proteomes" id="UP000658320">
    <property type="component" value="Unassembled WGS sequence"/>
</dbReference>
<organism evidence="1 2">
    <name type="scientific">Streptomyces aurantiogriseus</name>
    <dbReference type="NCBI Taxonomy" id="66870"/>
    <lineage>
        <taxon>Bacteria</taxon>
        <taxon>Bacillati</taxon>
        <taxon>Actinomycetota</taxon>
        <taxon>Actinomycetes</taxon>
        <taxon>Kitasatosporales</taxon>
        <taxon>Streptomycetaceae</taxon>
        <taxon>Streptomyces</taxon>
    </lineage>
</organism>
<dbReference type="RefSeq" id="WP_189939744.1">
    <property type="nucleotide sequence ID" value="NZ_BMSX01000011.1"/>
</dbReference>
<gene>
    <name evidence="1" type="ORF">GCM10010251_47930</name>
</gene>
<keyword evidence="2" id="KW-1185">Reference proteome</keyword>
<reference evidence="1" key="2">
    <citation type="submission" date="2020-09" db="EMBL/GenBank/DDBJ databases">
        <authorList>
            <person name="Sun Q."/>
            <person name="Ohkuma M."/>
        </authorList>
    </citation>
    <scope>NUCLEOTIDE SEQUENCE</scope>
    <source>
        <strain evidence="1">JCM 4346</strain>
    </source>
</reference>
<evidence type="ECO:0000313" key="1">
    <source>
        <dbReference type="EMBL" id="GGR26167.1"/>
    </source>
</evidence>
<reference evidence="1" key="1">
    <citation type="journal article" date="2014" name="Int. J. Syst. Evol. Microbiol.">
        <title>Complete genome sequence of Corynebacterium casei LMG S-19264T (=DSM 44701T), isolated from a smear-ripened cheese.</title>
        <authorList>
            <consortium name="US DOE Joint Genome Institute (JGI-PGF)"/>
            <person name="Walter F."/>
            <person name="Albersmeier A."/>
            <person name="Kalinowski J."/>
            <person name="Ruckert C."/>
        </authorList>
    </citation>
    <scope>NUCLEOTIDE SEQUENCE</scope>
    <source>
        <strain evidence="1">JCM 4346</strain>
    </source>
</reference>
<evidence type="ECO:0000313" key="2">
    <source>
        <dbReference type="Proteomes" id="UP000658320"/>
    </source>
</evidence>
<sequence length="46" mass="4585">MHDIVHHRPPGALPGAVAAPAVSRWIGVGPGIAVGAVLFPARCCGC</sequence>
<name>A0A918CIR8_9ACTN</name>
<proteinExistence type="predicted"/>
<accession>A0A918CIR8</accession>
<comment type="caution">
    <text evidence="1">The sequence shown here is derived from an EMBL/GenBank/DDBJ whole genome shotgun (WGS) entry which is preliminary data.</text>
</comment>
<protein>
    <submittedName>
        <fullName evidence="1">Uncharacterized protein</fullName>
    </submittedName>
</protein>